<gene>
    <name evidence="1" type="ORF">POM88_035832</name>
</gene>
<dbReference type="AlphaFoldDB" id="A0AAD8HM21"/>
<keyword evidence="2" id="KW-1185">Reference proteome</keyword>
<name>A0AAD8HM21_9APIA</name>
<accession>A0AAD8HM21</accession>
<dbReference type="Proteomes" id="UP001237642">
    <property type="component" value="Unassembled WGS sequence"/>
</dbReference>
<reference evidence="1" key="1">
    <citation type="submission" date="2023-02" db="EMBL/GenBank/DDBJ databases">
        <title>Genome of toxic invasive species Heracleum sosnowskyi carries increased number of genes despite the absence of recent whole-genome duplications.</title>
        <authorList>
            <person name="Schelkunov M."/>
            <person name="Shtratnikova V."/>
            <person name="Makarenko M."/>
            <person name="Klepikova A."/>
            <person name="Omelchenko D."/>
            <person name="Novikova G."/>
            <person name="Obukhova E."/>
            <person name="Bogdanov V."/>
            <person name="Penin A."/>
            <person name="Logacheva M."/>
        </authorList>
    </citation>
    <scope>NUCLEOTIDE SEQUENCE</scope>
    <source>
        <strain evidence="1">Hsosn_3</strain>
        <tissue evidence="1">Leaf</tissue>
    </source>
</reference>
<evidence type="ECO:0000313" key="2">
    <source>
        <dbReference type="Proteomes" id="UP001237642"/>
    </source>
</evidence>
<reference evidence="1" key="2">
    <citation type="submission" date="2023-05" db="EMBL/GenBank/DDBJ databases">
        <authorList>
            <person name="Schelkunov M.I."/>
        </authorList>
    </citation>
    <scope>NUCLEOTIDE SEQUENCE</scope>
    <source>
        <strain evidence="1">Hsosn_3</strain>
        <tissue evidence="1">Leaf</tissue>
    </source>
</reference>
<protein>
    <submittedName>
        <fullName evidence="1">Uncharacterized protein</fullName>
    </submittedName>
</protein>
<organism evidence="1 2">
    <name type="scientific">Heracleum sosnowskyi</name>
    <dbReference type="NCBI Taxonomy" id="360622"/>
    <lineage>
        <taxon>Eukaryota</taxon>
        <taxon>Viridiplantae</taxon>
        <taxon>Streptophyta</taxon>
        <taxon>Embryophyta</taxon>
        <taxon>Tracheophyta</taxon>
        <taxon>Spermatophyta</taxon>
        <taxon>Magnoliopsida</taxon>
        <taxon>eudicotyledons</taxon>
        <taxon>Gunneridae</taxon>
        <taxon>Pentapetalae</taxon>
        <taxon>asterids</taxon>
        <taxon>campanulids</taxon>
        <taxon>Apiales</taxon>
        <taxon>Apiaceae</taxon>
        <taxon>Apioideae</taxon>
        <taxon>apioid superclade</taxon>
        <taxon>Tordylieae</taxon>
        <taxon>Tordyliinae</taxon>
        <taxon>Heracleum</taxon>
    </lineage>
</organism>
<dbReference type="EMBL" id="JAUIZM010000008">
    <property type="protein sequence ID" value="KAK1369740.1"/>
    <property type="molecule type" value="Genomic_DNA"/>
</dbReference>
<comment type="caution">
    <text evidence="1">The sequence shown here is derived from an EMBL/GenBank/DDBJ whole genome shotgun (WGS) entry which is preliminary data.</text>
</comment>
<sequence>MELNVLEPLPQRYDLAKIDLPLSYSKLLPSIENPPILELKVLPNHLTYDYLGNNETLPVIIASNLSNVQEERLLRVLKDHKSAIGWTIADIKAPRLSLQCAAQLQMEGCDILEHTMIHDDQSLYQAHAFLLVDGRYLNTIITPAAYGFVSAGLSHSLLLEIVAGLPRSLLRHNLMDCPTASYTFPPSPG</sequence>
<evidence type="ECO:0000313" key="1">
    <source>
        <dbReference type="EMBL" id="KAK1369740.1"/>
    </source>
</evidence>
<proteinExistence type="predicted"/>